<keyword evidence="6 8" id="KW-0472">Membrane</keyword>
<feature type="transmembrane region" description="Helical" evidence="8">
    <location>
        <begin position="489"/>
        <end position="514"/>
    </location>
</feature>
<feature type="transmembrane region" description="Helical" evidence="8">
    <location>
        <begin position="240"/>
        <end position="263"/>
    </location>
</feature>
<dbReference type="InterPro" id="IPR003918">
    <property type="entry name" value="NADH_UbQ_OxRdtase"/>
</dbReference>
<feature type="transmembrane region" description="Helical" evidence="8">
    <location>
        <begin position="134"/>
        <end position="151"/>
    </location>
</feature>
<feature type="transmembrane region" description="Helical" evidence="8">
    <location>
        <begin position="110"/>
        <end position="128"/>
    </location>
</feature>
<feature type="transmembrane region" description="Helical" evidence="8">
    <location>
        <begin position="297"/>
        <end position="319"/>
    </location>
</feature>
<dbReference type="EMBL" id="BAAAYG010000002">
    <property type="protein sequence ID" value="GAA3279854.1"/>
    <property type="molecule type" value="Genomic_DNA"/>
</dbReference>
<evidence type="ECO:0000256" key="8">
    <source>
        <dbReference type="SAM" id="Phobius"/>
    </source>
</evidence>
<dbReference type="InterPro" id="IPR001750">
    <property type="entry name" value="ND/Mrp_TM"/>
</dbReference>
<keyword evidence="4 7" id="KW-0812">Transmembrane</keyword>
<feature type="transmembrane region" description="Helical" evidence="8">
    <location>
        <begin position="269"/>
        <end position="290"/>
    </location>
</feature>
<comment type="similarity">
    <text evidence="2">Belongs to the CPA3 antiporters (TC 2.A.63) subunit D family.</text>
</comment>
<dbReference type="Proteomes" id="UP001501736">
    <property type="component" value="Unassembled WGS sequence"/>
</dbReference>
<evidence type="ECO:0000256" key="4">
    <source>
        <dbReference type="ARBA" id="ARBA00022692"/>
    </source>
</evidence>
<dbReference type="InterPro" id="IPR050586">
    <property type="entry name" value="CPA3_Na-H_Antiporter_D"/>
</dbReference>
<name>A0ABP6R781_9MICC</name>
<evidence type="ECO:0000256" key="2">
    <source>
        <dbReference type="ARBA" id="ARBA00005346"/>
    </source>
</evidence>
<dbReference type="NCBIfam" id="NF006238">
    <property type="entry name" value="PRK08375.1-4"/>
    <property type="match status" value="1"/>
</dbReference>
<evidence type="ECO:0000256" key="7">
    <source>
        <dbReference type="RuleBase" id="RU000320"/>
    </source>
</evidence>
<gene>
    <name evidence="10" type="ORF">GCM10020260_03380</name>
</gene>
<keyword evidence="3" id="KW-1003">Cell membrane</keyword>
<evidence type="ECO:0000259" key="9">
    <source>
        <dbReference type="Pfam" id="PF00361"/>
    </source>
</evidence>
<evidence type="ECO:0000256" key="6">
    <source>
        <dbReference type="ARBA" id="ARBA00023136"/>
    </source>
</evidence>
<evidence type="ECO:0000313" key="10">
    <source>
        <dbReference type="EMBL" id="GAA3279854.1"/>
    </source>
</evidence>
<feature type="domain" description="NADH:quinone oxidoreductase/Mrp antiporter transmembrane" evidence="9">
    <location>
        <begin position="130"/>
        <end position="416"/>
    </location>
</feature>
<evidence type="ECO:0000256" key="5">
    <source>
        <dbReference type="ARBA" id="ARBA00022989"/>
    </source>
</evidence>
<proteinExistence type="inferred from homology"/>
<feature type="transmembrane region" description="Helical" evidence="8">
    <location>
        <begin position="81"/>
        <end position="103"/>
    </location>
</feature>
<comment type="subcellular location">
    <subcellularLocation>
        <location evidence="1">Cell membrane</location>
        <topology evidence="1">Multi-pass membrane protein</topology>
    </subcellularLocation>
    <subcellularLocation>
        <location evidence="7">Membrane</location>
        <topology evidence="7">Multi-pass membrane protein</topology>
    </subcellularLocation>
</comment>
<dbReference type="RefSeq" id="WP_344717495.1">
    <property type="nucleotide sequence ID" value="NZ_BAAAYG010000002.1"/>
</dbReference>
<comment type="caution">
    <text evidence="10">The sequence shown here is derived from an EMBL/GenBank/DDBJ whole genome shotgun (WGS) entry which is preliminary data.</text>
</comment>
<reference evidence="11" key="1">
    <citation type="journal article" date="2019" name="Int. J. Syst. Evol. Microbiol.">
        <title>The Global Catalogue of Microorganisms (GCM) 10K type strain sequencing project: providing services to taxonomists for standard genome sequencing and annotation.</title>
        <authorList>
            <consortium name="The Broad Institute Genomics Platform"/>
            <consortium name="The Broad Institute Genome Sequencing Center for Infectious Disease"/>
            <person name="Wu L."/>
            <person name="Ma J."/>
        </authorList>
    </citation>
    <scope>NUCLEOTIDE SEQUENCE [LARGE SCALE GENOMIC DNA]</scope>
    <source>
        <strain evidence="11">JCM 11483</strain>
    </source>
</reference>
<evidence type="ECO:0000256" key="1">
    <source>
        <dbReference type="ARBA" id="ARBA00004651"/>
    </source>
</evidence>
<feature type="transmembrane region" description="Helical" evidence="8">
    <location>
        <begin position="366"/>
        <end position="384"/>
    </location>
</feature>
<evidence type="ECO:0000256" key="3">
    <source>
        <dbReference type="ARBA" id="ARBA00022475"/>
    </source>
</evidence>
<dbReference type="PANTHER" id="PTHR42703:SF1">
    <property type="entry name" value="NA(+)_H(+) ANTIPORTER SUBUNIT D1"/>
    <property type="match status" value="1"/>
</dbReference>
<dbReference type="Pfam" id="PF00361">
    <property type="entry name" value="Proton_antipo_M"/>
    <property type="match status" value="1"/>
</dbReference>
<accession>A0ABP6R781</accession>
<dbReference type="PRINTS" id="PR01437">
    <property type="entry name" value="NUOXDRDTASE4"/>
</dbReference>
<evidence type="ECO:0000313" key="11">
    <source>
        <dbReference type="Proteomes" id="UP001501736"/>
    </source>
</evidence>
<keyword evidence="11" id="KW-1185">Reference proteome</keyword>
<organism evidence="10 11">
    <name type="scientific">Nesterenkonia halobia</name>
    <dbReference type="NCBI Taxonomy" id="37922"/>
    <lineage>
        <taxon>Bacteria</taxon>
        <taxon>Bacillati</taxon>
        <taxon>Actinomycetota</taxon>
        <taxon>Actinomycetes</taxon>
        <taxon>Micrococcales</taxon>
        <taxon>Micrococcaceae</taxon>
        <taxon>Nesterenkonia</taxon>
    </lineage>
</organism>
<feature type="transmembrane region" description="Helical" evidence="8">
    <location>
        <begin position="325"/>
        <end position="345"/>
    </location>
</feature>
<feature type="transmembrane region" description="Helical" evidence="8">
    <location>
        <begin position="404"/>
        <end position="424"/>
    </location>
</feature>
<keyword evidence="5 8" id="KW-1133">Transmembrane helix</keyword>
<feature type="transmembrane region" description="Helical" evidence="8">
    <location>
        <begin position="163"/>
        <end position="184"/>
    </location>
</feature>
<feature type="transmembrane region" description="Helical" evidence="8">
    <location>
        <begin position="38"/>
        <end position="61"/>
    </location>
</feature>
<feature type="transmembrane region" description="Helical" evidence="8">
    <location>
        <begin position="204"/>
        <end position="228"/>
    </location>
</feature>
<protein>
    <submittedName>
        <fullName evidence="10">Monovalent cation/H+ antiporter subunit D family protein</fullName>
    </submittedName>
</protein>
<dbReference type="PANTHER" id="PTHR42703">
    <property type="entry name" value="NADH DEHYDROGENASE"/>
    <property type="match status" value="1"/>
</dbReference>
<sequence length="533" mass="56065">MNEMLSTLLPVLVVGPLFLGAFSAALRRSQKIRHAISLITLLAMLAAAILLVVTTADGTVLAHQVGLWEAGVAIPLVVDTLSALMLAFVAVLALASVLFAMATHEARARFYHPFVLILMAGVAGAAMTGDIFNLFVFIEVMLLPSYGLMAMMGAKLGADSARIFVTVNLMASTLLLAGVGLVYATAGTVNLAELQGAAAEDPAIAIAGAVVLTAISIKAAVVPVHGWLTRTYSMTSPAVTALFSGIHTKIAVYAIYRIYAMLFDGDQRFLWVGLTIAAVTMVVGALGAVGENSTRSILVFHMISHIGYIMIGVGLFTTLGLTAAIFYLLHGMIVKASLFLSTGALEETYGTARLDRLGGMLKREPLVAVIFMVAALSLVGMPPFSGFVAKFSLIGATFEAEQWIIGGVAVIVSLISMVAMLKIWTSVFMGPEPEGLERRALTYQQAIHGKRYLRVEAQAEQPTLQVGPPTTGTAAVISGERHARVTPKLIVPAALLAVVTLGLGLGAEVLMQLAEQAAQGLMDPSDYVKAVIG</sequence>
<feature type="transmembrane region" description="Helical" evidence="8">
    <location>
        <begin position="6"/>
        <end position="26"/>
    </location>
</feature>